<dbReference type="InterPro" id="IPR016064">
    <property type="entry name" value="NAD/diacylglycerol_kinase_sf"/>
</dbReference>
<evidence type="ECO:0000313" key="14">
    <source>
        <dbReference type="Proteomes" id="UP001610063"/>
    </source>
</evidence>
<dbReference type="SUPFAM" id="SSF111331">
    <property type="entry name" value="NAD kinase/diacylglycerol kinase-like"/>
    <property type="match status" value="1"/>
</dbReference>
<dbReference type="Gene3D" id="3.40.50.10330">
    <property type="entry name" value="Probable inorganic polyphosphate/atp-NAD kinase, domain 1"/>
    <property type="match status" value="1"/>
</dbReference>
<proteinExistence type="predicted"/>
<evidence type="ECO:0000256" key="1">
    <source>
        <dbReference type="ARBA" id="ARBA00001946"/>
    </source>
</evidence>
<keyword evidence="14" id="KW-1185">Reference proteome</keyword>
<evidence type="ECO:0000256" key="6">
    <source>
        <dbReference type="ARBA" id="ARBA00022777"/>
    </source>
</evidence>
<dbReference type="Pfam" id="PF00781">
    <property type="entry name" value="DAGK_cat"/>
    <property type="match status" value="1"/>
</dbReference>
<evidence type="ECO:0000259" key="12">
    <source>
        <dbReference type="PROSITE" id="PS50146"/>
    </source>
</evidence>
<evidence type="ECO:0000256" key="8">
    <source>
        <dbReference type="ARBA" id="ARBA00022842"/>
    </source>
</evidence>
<comment type="cofactor">
    <cofactor evidence="1">
        <name>Mg(2+)</name>
        <dbReference type="ChEBI" id="CHEBI:18420"/>
    </cofactor>
</comment>
<name>A0ABW7N883_9BACT</name>
<dbReference type="Pfam" id="PF19279">
    <property type="entry name" value="YegS_C"/>
    <property type="match status" value="1"/>
</dbReference>
<keyword evidence="6 13" id="KW-0418">Kinase</keyword>
<evidence type="ECO:0000256" key="3">
    <source>
        <dbReference type="ARBA" id="ARBA00022679"/>
    </source>
</evidence>
<evidence type="ECO:0000256" key="10">
    <source>
        <dbReference type="ARBA" id="ARBA00023209"/>
    </source>
</evidence>
<dbReference type="Gene3D" id="2.60.200.40">
    <property type="match status" value="1"/>
</dbReference>
<keyword evidence="9" id="KW-0443">Lipid metabolism</keyword>
<evidence type="ECO:0000256" key="5">
    <source>
        <dbReference type="ARBA" id="ARBA00022741"/>
    </source>
</evidence>
<keyword evidence="10" id="KW-0594">Phospholipid biosynthesis</keyword>
<comment type="caution">
    <text evidence="13">The sequence shown here is derived from an EMBL/GenBank/DDBJ whole genome shotgun (WGS) entry which is preliminary data.</text>
</comment>
<dbReference type="PANTHER" id="PTHR12358">
    <property type="entry name" value="SPHINGOSINE KINASE"/>
    <property type="match status" value="1"/>
</dbReference>
<dbReference type="EMBL" id="JBIPKE010000016">
    <property type="protein sequence ID" value="MFH6983771.1"/>
    <property type="molecule type" value="Genomic_DNA"/>
</dbReference>
<dbReference type="InterPro" id="IPR005218">
    <property type="entry name" value="Diacylglycerol/lipid_kinase"/>
</dbReference>
<dbReference type="PANTHER" id="PTHR12358:SF106">
    <property type="entry name" value="LIPID KINASE YEGS"/>
    <property type="match status" value="1"/>
</dbReference>
<keyword evidence="3 13" id="KW-0808">Transferase</keyword>
<keyword evidence="2" id="KW-0444">Lipid biosynthesis</keyword>
<evidence type="ECO:0000256" key="4">
    <source>
        <dbReference type="ARBA" id="ARBA00022723"/>
    </source>
</evidence>
<feature type="domain" description="DAGKc" evidence="12">
    <location>
        <begin position="1"/>
        <end position="129"/>
    </location>
</feature>
<organism evidence="13 14">
    <name type="scientific">Marinoscillum luteum</name>
    <dbReference type="NCBI Taxonomy" id="861051"/>
    <lineage>
        <taxon>Bacteria</taxon>
        <taxon>Pseudomonadati</taxon>
        <taxon>Bacteroidota</taxon>
        <taxon>Cytophagia</taxon>
        <taxon>Cytophagales</taxon>
        <taxon>Reichenbachiellaceae</taxon>
        <taxon>Marinoscillum</taxon>
    </lineage>
</organism>
<dbReference type="EC" id="2.7.1.-" evidence="13"/>
<accession>A0ABW7N883</accession>
<gene>
    <name evidence="13" type="ORF">ACHKAR_09985</name>
</gene>
<sequence>MKRLFFVVANPASGSTRLEDILNDVIDFLNDKKYKYEVFLTSKKHNAWKTVEKNFDPSFTDLLIIGGDGTINEAINGLKYDVPVSIIPNGTGNDFVKNYPVGKSIYDYLKVLDKGAIHTIDLGLCNGRKFVNGVGIGFDGQIVADMLRKKSFLKGPTKYYYYVLRILASYKARRYKFVQDKSPYEKDLILLCVANGTTFGGSFKLTPDAEINDTILDVCEIGKISGLRRFLNIHRLKEGTHDRLPEVKLSRCKHLTVDENPHLEAHIDGEYFGHPPFEFGVLPNALRIRMLK</sequence>
<keyword evidence="8" id="KW-0460">Magnesium</keyword>
<dbReference type="Proteomes" id="UP001610063">
    <property type="component" value="Unassembled WGS sequence"/>
</dbReference>
<evidence type="ECO:0000313" key="13">
    <source>
        <dbReference type="EMBL" id="MFH6983771.1"/>
    </source>
</evidence>
<keyword evidence="7" id="KW-0067">ATP-binding</keyword>
<keyword evidence="4" id="KW-0479">Metal-binding</keyword>
<keyword evidence="5" id="KW-0547">Nucleotide-binding</keyword>
<dbReference type="NCBIfam" id="TIGR00147">
    <property type="entry name" value="YegS/Rv2252/BmrU family lipid kinase"/>
    <property type="match status" value="1"/>
</dbReference>
<reference evidence="13 14" key="1">
    <citation type="journal article" date="2013" name="Int. J. Syst. Evol. Microbiol.">
        <title>Marinoscillum luteum sp. nov., isolated from marine sediment.</title>
        <authorList>
            <person name="Cha I.T."/>
            <person name="Park S.J."/>
            <person name="Kim S.J."/>
            <person name="Kim J.G."/>
            <person name="Jung M.Y."/>
            <person name="Shin K.S."/>
            <person name="Kwon K.K."/>
            <person name="Yang S.H."/>
            <person name="Seo Y.S."/>
            <person name="Rhee S.K."/>
        </authorList>
    </citation>
    <scope>NUCLEOTIDE SEQUENCE [LARGE SCALE GENOMIC DNA]</scope>
    <source>
        <strain evidence="13 14">KCTC 23939</strain>
    </source>
</reference>
<keyword evidence="11" id="KW-1208">Phospholipid metabolism</keyword>
<dbReference type="InterPro" id="IPR001206">
    <property type="entry name" value="Diacylglycerol_kinase_cat_dom"/>
</dbReference>
<dbReference type="RefSeq" id="WP_395417311.1">
    <property type="nucleotide sequence ID" value="NZ_JBIPKE010000016.1"/>
</dbReference>
<protein>
    <submittedName>
        <fullName evidence="13">Diacylglycerol/lipid kinase family protein</fullName>
        <ecNumber evidence="13">2.7.1.-</ecNumber>
    </submittedName>
</protein>
<dbReference type="InterPro" id="IPR017438">
    <property type="entry name" value="ATP-NAD_kinase_N"/>
</dbReference>
<evidence type="ECO:0000256" key="2">
    <source>
        <dbReference type="ARBA" id="ARBA00022516"/>
    </source>
</evidence>
<evidence type="ECO:0000256" key="9">
    <source>
        <dbReference type="ARBA" id="ARBA00023098"/>
    </source>
</evidence>
<evidence type="ECO:0000256" key="7">
    <source>
        <dbReference type="ARBA" id="ARBA00022840"/>
    </source>
</evidence>
<dbReference type="GO" id="GO:0016301">
    <property type="term" value="F:kinase activity"/>
    <property type="evidence" value="ECO:0007669"/>
    <property type="project" value="UniProtKB-KW"/>
</dbReference>
<dbReference type="PROSITE" id="PS50146">
    <property type="entry name" value="DAGK"/>
    <property type="match status" value="1"/>
</dbReference>
<dbReference type="InterPro" id="IPR050187">
    <property type="entry name" value="Lipid_Phosphate_FormReg"/>
</dbReference>
<evidence type="ECO:0000256" key="11">
    <source>
        <dbReference type="ARBA" id="ARBA00023264"/>
    </source>
</evidence>
<dbReference type="InterPro" id="IPR045540">
    <property type="entry name" value="YegS/DAGK_C"/>
</dbReference>